<protein>
    <submittedName>
        <fullName evidence="2">Uncharacterized protein</fullName>
    </submittedName>
</protein>
<name>A0ABV7BW69_9PROT</name>
<organism evidence="2 3">
    <name type="scientific">Falsiroseomonas tokyonensis</name>
    <dbReference type="NCBI Taxonomy" id="430521"/>
    <lineage>
        <taxon>Bacteria</taxon>
        <taxon>Pseudomonadati</taxon>
        <taxon>Pseudomonadota</taxon>
        <taxon>Alphaproteobacteria</taxon>
        <taxon>Acetobacterales</taxon>
        <taxon>Roseomonadaceae</taxon>
        <taxon>Falsiroseomonas</taxon>
    </lineage>
</organism>
<feature type="transmembrane region" description="Helical" evidence="1">
    <location>
        <begin position="51"/>
        <end position="69"/>
    </location>
</feature>
<feature type="transmembrane region" description="Helical" evidence="1">
    <location>
        <begin position="24"/>
        <end position="42"/>
    </location>
</feature>
<dbReference type="EMBL" id="JBHRSB010000003">
    <property type="protein sequence ID" value="MFC3000494.1"/>
    <property type="molecule type" value="Genomic_DNA"/>
</dbReference>
<accession>A0ABV7BW69</accession>
<evidence type="ECO:0000313" key="2">
    <source>
        <dbReference type="EMBL" id="MFC3000494.1"/>
    </source>
</evidence>
<evidence type="ECO:0000313" key="3">
    <source>
        <dbReference type="Proteomes" id="UP001595420"/>
    </source>
</evidence>
<keyword evidence="1" id="KW-0472">Membrane</keyword>
<dbReference type="Proteomes" id="UP001595420">
    <property type="component" value="Unassembled WGS sequence"/>
</dbReference>
<comment type="caution">
    <text evidence="2">The sequence shown here is derived from an EMBL/GenBank/DDBJ whole genome shotgun (WGS) entry which is preliminary data.</text>
</comment>
<keyword evidence="3" id="KW-1185">Reference proteome</keyword>
<evidence type="ECO:0000256" key="1">
    <source>
        <dbReference type="SAM" id="Phobius"/>
    </source>
</evidence>
<gene>
    <name evidence="2" type="ORF">ACFOD3_11360</name>
</gene>
<keyword evidence="1" id="KW-1133">Transmembrane helix</keyword>
<proteinExistence type="predicted"/>
<reference evidence="3" key="1">
    <citation type="journal article" date="2019" name="Int. J. Syst. Evol. Microbiol.">
        <title>The Global Catalogue of Microorganisms (GCM) 10K type strain sequencing project: providing services to taxonomists for standard genome sequencing and annotation.</title>
        <authorList>
            <consortium name="The Broad Institute Genomics Platform"/>
            <consortium name="The Broad Institute Genome Sequencing Center for Infectious Disease"/>
            <person name="Wu L."/>
            <person name="Ma J."/>
        </authorList>
    </citation>
    <scope>NUCLEOTIDE SEQUENCE [LARGE SCALE GENOMIC DNA]</scope>
    <source>
        <strain evidence="3">CGMCC 1.16855</strain>
    </source>
</reference>
<keyword evidence="1" id="KW-0812">Transmembrane</keyword>
<dbReference type="RefSeq" id="WP_216836587.1">
    <property type="nucleotide sequence ID" value="NZ_JAFNJS010000003.1"/>
</dbReference>
<sequence>MALLALVGIPLGIAADLAQPVLPAAGLLALCSALALGLALPAGRAAYAPRIAAAALLGFAGLALAQWLAGAPRGLLGGHMPALAAWQDEVLQTRPPPPWDAARLRAALAQPGARPRPAPASSDEYLFNALLLDARGDRAGAAAALAESLRLAPQPRPDALLLLEALRFWPQARELLAELKVAPEAAALLEARSLPDPQARLAALEALLGEAPDAPLLGLAALAQARIAAALPLGPTIANAARIAATVEAFSDEARFAAFAETFLDPLRALRLREGIEALDWTRELAARRLAVTPLVPPPGQNSLPMLLRIELPEPAQAVQIRQGEAWQPLPETPGDATPTLRMPRPFQPQELELRYLDREGQPSAPLSYAFDPVGILRRQAQRALQRQGPFALYQPGWTAPGQLNPLPIAGPFRAGLEAVEWRTDDEAAPRRVPVGVPDAALLEGDPPRILVEFAPPEEARLLVLTPIYADGEVGEPVPLQIR</sequence>